<comment type="caution">
    <text evidence="1">The sequence shown here is derived from an EMBL/GenBank/DDBJ whole genome shotgun (WGS) entry which is preliminary data.</text>
</comment>
<reference evidence="1 2" key="1">
    <citation type="submission" date="2020-08" db="EMBL/GenBank/DDBJ databases">
        <title>Genome public.</title>
        <authorList>
            <person name="Liu C."/>
            <person name="Sun Q."/>
        </authorList>
    </citation>
    <scope>NUCLEOTIDE SEQUENCE [LARGE SCALE GENOMIC DNA]</scope>
    <source>
        <strain evidence="1 2">NSJ-56</strain>
    </source>
</reference>
<evidence type="ECO:0008006" key="3">
    <source>
        <dbReference type="Google" id="ProtNLM"/>
    </source>
</evidence>
<dbReference type="Proteomes" id="UP000646484">
    <property type="component" value="Unassembled WGS sequence"/>
</dbReference>
<dbReference type="RefSeq" id="WP_186977620.1">
    <property type="nucleotide sequence ID" value="NZ_JACOOH010000008.1"/>
</dbReference>
<accession>A0ABR7D491</accession>
<keyword evidence="2" id="KW-1185">Reference proteome</keyword>
<name>A0ABR7D491_9BACT</name>
<evidence type="ECO:0000313" key="1">
    <source>
        <dbReference type="EMBL" id="MBC5622778.1"/>
    </source>
</evidence>
<dbReference type="EMBL" id="JACOOH010000008">
    <property type="protein sequence ID" value="MBC5622778.1"/>
    <property type="molecule type" value="Genomic_DNA"/>
</dbReference>
<proteinExistence type="predicted"/>
<protein>
    <recommendedName>
        <fullName evidence="3">DUF4595 domain-containing protein</fullName>
    </recommendedName>
</protein>
<organism evidence="1 2">
    <name type="scientific">Butyricimonas hominis</name>
    <dbReference type="NCBI Taxonomy" id="2763032"/>
    <lineage>
        <taxon>Bacteria</taxon>
        <taxon>Pseudomonadati</taxon>
        <taxon>Bacteroidota</taxon>
        <taxon>Bacteroidia</taxon>
        <taxon>Bacteroidales</taxon>
        <taxon>Odoribacteraceae</taxon>
        <taxon>Butyricimonas</taxon>
    </lineage>
</organism>
<dbReference type="PROSITE" id="PS51257">
    <property type="entry name" value="PROKAR_LIPOPROTEIN"/>
    <property type="match status" value="1"/>
</dbReference>
<gene>
    <name evidence="1" type="ORF">H8S64_16940</name>
</gene>
<evidence type="ECO:0000313" key="2">
    <source>
        <dbReference type="Proteomes" id="UP000646484"/>
    </source>
</evidence>
<sequence>MKKWKNYLLSILAVAGCVACSDDDPGMPPVIDGNDVSLEIKRDTADVYRISLPITSEEGLAKVSLIDNATNKTINEQTSFSNPNNHTYTYDFDLTPYTDNTVVMLTLKIEDQAGQIVNKKITLTVKKFSELDVRFAAEGTITTQFEDCNLKVTVVRGMIPLKEIQVYVDTKLSSSFDLTFEAEQSKYDFNVLVEGLEMDDNTVKVVVIDEKEQEFAKEITVKRIAAKTWGDLYAAQYDPNPAWQGMMASEISFNDTKPGDLPGTDKLYRISIYPAMDNGTTADFEYDGNKITKMTIRRVDSGMGSFDELSVDAVYDYSYNEDGELVKVVYTDENNDTRDYITDVIYESGNIKSYKIDGMEYTPTYLEKNGTLVRVDYQDADLSGKTYGFATGKDLQPNSLFIAGLPAVVPGTIGGIDFNYFYNRYLFDTLSEGGSVLIDYDVTSIMDGRQVVEWVQDGQEMTMKYIFND</sequence>